<dbReference type="PANTHER" id="PTHR43047:SF72">
    <property type="entry name" value="OSMOSENSING HISTIDINE PROTEIN KINASE SLN1"/>
    <property type="match status" value="1"/>
</dbReference>
<dbReference type="Gene3D" id="3.40.50.2300">
    <property type="match status" value="1"/>
</dbReference>
<dbReference type="InterPro" id="IPR003661">
    <property type="entry name" value="HisK_dim/P_dom"/>
</dbReference>
<evidence type="ECO:0000256" key="5">
    <source>
        <dbReference type="PROSITE-ProRule" id="PRU00169"/>
    </source>
</evidence>
<protein>
    <recommendedName>
        <fullName evidence="2">histidine kinase</fullName>
        <ecNumber evidence="2">2.7.13.3</ecNumber>
    </recommendedName>
</protein>
<organism evidence="7 8">
    <name type="scientific">Parvibium lacunae</name>
    <dbReference type="NCBI Taxonomy" id="1888893"/>
    <lineage>
        <taxon>Bacteria</taxon>
        <taxon>Pseudomonadati</taxon>
        <taxon>Pseudomonadota</taxon>
        <taxon>Betaproteobacteria</taxon>
        <taxon>Burkholderiales</taxon>
        <taxon>Alcaligenaceae</taxon>
        <taxon>Parvibium</taxon>
    </lineage>
</organism>
<evidence type="ECO:0000256" key="4">
    <source>
        <dbReference type="ARBA" id="ARBA00022777"/>
    </source>
</evidence>
<dbReference type="SMART" id="SM00387">
    <property type="entry name" value="HATPase_c"/>
    <property type="match status" value="1"/>
</dbReference>
<feature type="domain" description="Response regulatory" evidence="6">
    <location>
        <begin position="12"/>
        <end position="129"/>
    </location>
</feature>
<dbReference type="Proteomes" id="UP000252357">
    <property type="component" value="Unassembled WGS sequence"/>
</dbReference>
<proteinExistence type="predicted"/>
<accession>A0A368L4G9</accession>
<dbReference type="PROSITE" id="PS50110">
    <property type="entry name" value="RESPONSE_REGULATORY"/>
    <property type="match status" value="1"/>
</dbReference>
<dbReference type="EMBL" id="QPGB01000002">
    <property type="protein sequence ID" value="RCS58415.1"/>
    <property type="molecule type" value="Genomic_DNA"/>
</dbReference>
<dbReference type="InterPro" id="IPR001789">
    <property type="entry name" value="Sig_transdc_resp-reg_receiver"/>
</dbReference>
<dbReference type="SUPFAM" id="SSF55874">
    <property type="entry name" value="ATPase domain of HSP90 chaperone/DNA topoisomerase II/histidine kinase"/>
    <property type="match status" value="1"/>
</dbReference>
<dbReference type="Pfam" id="PF02518">
    <property type="entry name" value="HATPase_c"/>
    <property type="match status" value="1"/>
</dbReference>
<feature type="modified residue" description="4-aspartylphosphate" evidence="5">
    <location>
        <position position="62"/>
    </location>
</feature>
<dbReference type="EC" id="2.7.13.3" evidence="2"/>
<reference evidence="7 8" key="1">
    <citation type="journal article" date="2018" name="Int. J. Syst. Evol. Microbiol.">
        <title>Parvibium lacunae gen. nov., sp. nov., a new member of the family Alcaligenaceae isolated from a freshwater pond.</title>
        <authorList>
            <person name="Chen W.M."/>
            <person name="Xie P.B."/>
            <person name="Hsu M.Y."/>
            <person name="Sheu S.Y."/>
        </authorList>
    </citation>
    <scope>NUCLEOTIDE SEQUENCE [LARGE SCALE GENOMIC DNA]</scope>
    <source>
        <strain evidence="7 8">KMB9</strain>
    </source>
</reference>
<evidence type="ECO:0000256" key="1">
    <source>
        <dbReference type="ARBA" id="ARBA00000085"/>
    </source>
</evidence>
<evidence type="ECO:0000313" key="7">
    <source>
        <dbReference type="EMBL" id="RCS58415.1"/>
    </source>
</evidence>
<dbReference type="RefSeq" id="WP_114402498.1">
    <property type="nucleotide sequence ID" value="NZ_QPGB01000002.1"/>
</dbReference>
<dbReference type="Gene3D" id="3.30.565.10">
    <property type="entry name" value="Histidine kinase-like ATPase, C-terminal domain"/>
    <property type="match status" value="1"/>
</dbReference>
<dbReference type="Gene3D" id="1.10.287.130">
    <property type="match status" value="1"/>
</dbReference>
<dbReference type="Pfam" id="PF00072">
    <property type="entry name" value="Response_reg"/>
    <property type="match status" value="1"/>
</dbReference>
<keyword evidence="3" id="KW-0808">Transferase</keyword>
<evidence type="ECO:0000259" key="6">
    <source>
        <dbReference type="PROSITE" id="PS50110"/>
    </source>
</evidence>
<dbReference type="SUPFAM" id="SSF52172">
    <property type="entry name" value="CheY-like"/>
    <property type="match status" value="1"/>
</dbReference>
<dbReference type="InterPro" id="IPR036890">
    <property type="entry name" value="HATPase_C_sf"/>
</dbReference>
<evidence type="ECO:0000313" key="8">
    <source>
        <dbReference type="Proteomes" id="UP000252357"/>
    </source>
</evidence>
<dbReference type="SMART" id="SM00448">
    <property type="entry name" value="REC"/>
    <property type="match status" value="1"/>
</dbReference>
<sequence length="415" mass="45985">MTALDYRHALPKILYLDDEPLAGKYLEKLLSDICHVETVTQGQTALAILQQRATDFAVIITDYRMPGQSGAEFLQEVERRFPRQFAYILVSAYADKEALLKCMASTQLFGVVEKPVHLDSMRTLAINALRHVQEIRQQQQRWQMVQEILAFLMHELNTPLASIALNAAALPRWQSWLNSQAEKLGGLPIPANLPGGLPNLTDSAEQLELNARYCMATLESFRQSLAKSHQLPDRQYLQTADQIVCAVLDAFPFTAGQREQLDYRCEQDFSVLRLPECVGMVVSSILSNAIRALEGRTDAKIQIVVGVSDRPFIRIEDNGPGIPAPIIQRFQQAIQGVAVPSSGAQNQATQRKQALLESAEHGRGLVFARHIMEAVGGQLWLESKASQTIMTMAFAALSPGISGPFSFSSPEHPSH</sequence>
<dbReference type="GO" id="GO:0000155">
    <property type="term" value="F:phosphorelay sensor kinase activity"/>
    <property type="evidence" value="ECO:0007669"/>
    <property type="project" value="InterPro"/>
</dbReference>
<comment type="caution">
    <text evidence="7">The sequence shown here is derived from an EMBL/GenBank/DDBJ whole genome shotgun (WGS) entry which is preliminary data.</text>
</comment>
<dbReference type="InterPro" id="IPR011006">
    <property type="entry name" value="CheY-like_superfamily"/>
</dbReference>
<dbReference type="GO" id="GO:0009927">
    <property type="term" value="F:histidine phosphotransfer kinase activity"/>
    <property type="evidence" value="ECO:0007669"/>
    <property type="project" value="TreeGrafter"/>
</dbReference>
<dbReference type="AlphaFoldDB" id="A0A368L4G9"/>
<keyword evidence="5" id="KW-0597">Phosphoprotein</keyword>
<dbReference type="CDD" id="cd00082">
    <property type="entry name" value="HisKA"/>
    <property type="match status" value="1"/>
</dbReference>
<dbReference type="OrthoDB" id="8585266at2"/>
<keyword evidence="8" id="KW-1185">Reference proteome</keyword>
<evidence type="ECO:0000256" key="2">
    <source>
        <dbReference type="ARBA" id="ARBA00012438"/>
    </source>
</evidence>
<keyword evidence="4 7" id="KW-0418">Kinase</keyword>
<dbReference type="InterPro" id="IPR003594">
    <property type="entry name" value="HATPase_dom"/>
</dbReference>
<comment type="catalytic activity">
    <reaction evidence="1">
        <text>ATP + protein L-histidine = ADP + protein N-phospho-L-histidine.</text>
        <dbReference type="EC" id="2.7.13.3"/>
    </reaction>
</comment>
<name>A0A368L4G9_9BURK</name>
<dbReference type="CDD" id="cd00075">
    <property type="entry name" value="HATPase"/>
    <property type="match status" value="1"/>
</dbReference>
<gene>
    <name evidence="7" type="ORF">DU000_06265</name>
</gene>
<evidence type="ECO:0000256" key="3">
    <source>
        <dbReference type="ARBA" id="ARBA00022679"/>
    </source>
</evidence>
<dbReference type="PANTHER" id="PTHR43047">
    <property type="entry name" value="TWO-COMPONENT HISTIDINE PROTEIN KINASE"/>
    <property type="match status" value="1"/>
</dbReference>
<dbReference type="GO" id="GO:0005886">
    <property type="term" value="C:plasma membrane"/>
    <property type="evidence" value="ECO:0007669"/>
    <property type="project" value="TreeGrafter"/>
</dbReference>